<dbReference type="CDD" id="cd04606">
    <property type="entry name" value="CBS_pair_Mg_transporter"/>
    <property type="match status" value="1"/>
</dbReference>
<comment type="similarity">
    <text evidence="2">Belongs to the SLC41A transporter family.</text>
</comment>
<dbReference type="Gene3D" id="3.10.580.10">
    <property type="entry name" value="CBS-domain"/>
    <property type="match status" value="1"/>
</dbReference>
<sequence length="455" mass="50726">MTICNEKDLLKLIKRKEWTTLRNAIHEFDHLELAGIIDRSSEFESVILFRFLTREQAKNVFQELSHDKQEKIIERLAQHALKVADLLNDMEPDDRTAFLEELPGKVTQRLMQLLTPENREMATRLLGYPEDSIGRLMTPEYVAVKPHFTVEQTLAHIRQYGQDSETLNVIYVVDNNWRLIDDIRIREIILASPEQMIGELIDYKFSALSAFDDQETGVSMFKDHDRVALPVIDSAGTLLGIVTVDDIFDVAEEEQTEDFHKFGAVQNAIISPLQATVTFLYKKRVFWLTTLVFVNIFSGAVIAGFENVLASAISLVFFLPLLIDSGGNAGSQSATLMIRALAMGDVQTRDWIKLLGKEFIVSLLLGLTMAAGVSLVAAVRAPEIILILVITMTLVVIAGSIIGMILPFLFTRLKIDPATASAPLITSIADILGVLIYFTVASKVLVGPTPPFSTY</sequence>
<comment type="subcellular location">
    <subcellularLocation>
        <location evidence="1">Membrane</location>
        <topology evidence="1">Multi-pass membrane protein</topology>
    </subcellularLocation>
</comment>
<feature type="transmembrane region" description="Helical" evidence="8">
    <location>
        <begin position="309"/>
        <end position="329"/>
    </location>
</feature>
<comment type="caution">
    <text evidence="10">The sequence shown here is derived from an EMBL/GenBank/DDBJ whole genome shotgun (WGS) entry which is preliminary data.</text>
</comment>
<name>A0A644YCD5_9ZZZZ</name>
<dbReference type="SUPFAM" id="SSF158791">
    <property type="entry name" value="MgtE N-terminal domain-like"/>
    <property type="match status" value="1"/>
</dbReference>
<dbReference type="NCBIfam" id="TIGR00400">
    <property type="entry name" value="mgtE"/>
    <property type="match status" value="1"/>
</dbReference>
<proteinExistence type="inferred from homology"/>
<dbReference type="EMBL" id="VSSQ01004700">
    <property type="protein sequence ID" value="MPM26302.1"/>
    <property type="molecule type" value="Genomic_DNA"/>
</dbReference>
<dbReference type="InterPro" id="IPR006669">
    <property type="entry name" value="MgtE_transporter"/>
</dbReference>
<organism evidence="10">
    <name type="scientific">bioreactor metagenome</name>
    <dbReference type="NCBI Taxonomy" id="1076179"/>
    <lineage>
        <taxon>unclassified sequences</taxon>
        <taxon>metagenomes</taxon>
        <taxon>ecological metagenomes</taxon>
    </lineage>
</organism>
<dbReference type="GO" id="GO:0015095">
    <property type="term" value="F:magnesium ion transmembrane transporter activity"/>
    <property type="evidence" value="ECO:0007669"/>
    <property type="project" value="InterPro"/>
</dbReference>
<feature type="transmembrane region" description="Helical" evidence="8">
    <location>
        <begin position="384"/>
        <end position="410"/>
    </location>
</feature>
<dbReference type="InterPro" id="IPR046342">
    <property type="entry name" value="CBS_dom_sf"/>
</dbReference>
<feature type="transmembrane region" description="Helical" evidence="8">
    <location>
        <begin position="359"/>
        <end position="378"/>
    </location>
</feature>
<dbReference type="Pfam" id="PF01769">
    <property type="entry name" value="MgtE"/>
    <property type="match status" value="1"/>
</dbReference>
<keyword evidence="4 8" id="KW-0812">Transmembrane</keyword>
<evidence type="ECO:0000256" key="4">
    <source>
        <dbReference type="ARBA" id="ARBA00022692"/>
    </source>
</evidence>
<evidence type="ECO:0000256" key="8">
    <source>
        <dbReference type="SAM" id="Phobius"/>
    </source>
</evidence>
<evidence type="ECO:0000256" key="6">
    <source>
        <dbReference type="ARBA" id="ARBA00022989"/>
    </source>
</evidence>
<keyword evidence="3" id="KW-0813">Transport</keyword>
<dbReference type="PANTHER" id="PTHR43773">
    <property type="entry name" value="MAGNESIUM TRANSPORTER MGTE"/>
    <property type="match status" value="1"/>
</dbReference>
<dbReference type="InterPro" id="IPR038076">
    <property type="entry name" value="MgtE_N_sf"/>
</dbReference>
<keyword evidence="7 8" id="KW-0472">Membrane</keyword>
<dbReference type="SMART" id="SM00924">
    <property type="entry name" value="MgtE_N"/>
    <property type="match status" value="1"/>
</dbReference>
<dbReference type="Pfam" id="PF00571">
    <property type="entry name" value="CBS"/>
    <property type="match status" value="2"/>
</dbReference>
<dbReference type="InterPro" id="IPR036739">
    <property type="entry name" value="SLC41_membr_dom_sf"/>
</dbReference>
<evidence type="ECO:0000256" key="1">
    <source>
        <dbReference type="ARBA" id="ARBA00004141"/>
    </source>
</evidence>
<dbReference type="AlphaFoldDB" id="A0A644YCD5"/>
<feature type="transmembrane region" description="Helical" evidence="8">
    <location>
        <begin position="422"/>
        <end position="446"/>
    </location>
</feature>
<dbReference type="PANTHER" id="PTHR43773:SF1">
    <property type="entry name" value="MAGNESIUM TRANSPORTER MGTE"/>
    <property type="match status" value="1"/>
</dbReference>
<dbReference type="InterPro" id="IPR006667">
    <property type="entry name" value="SLC41_membr_dom"/>
</dbReference>
<dbReference type="InterPro" id="IPR000644">
    <property type="entry name" value="CBS_dom"/>
</dbReference>
<keyword evidence="5" id="KW-0460">Magnesium</keyword>
<gene>
    <name evidence="10" type="ORF">SDC9_72803</name>
</gene>
<accession>A0A644YCD5</accession>
<dbReference type="Pfam" id="PF03448">
    <property type="entry name" value="MgtE_N"/>
    <property type="match status" value="1"/>
</dbReference>
<dbReference type="GO" id="GO:0016020">
    <property type="term" value="C:membrane"/>
    <property type="evidence" value="ECO:0007669"/>
    <property type="project" value="UniProtKB-SubCell"/>
</dbReference>
<dbReference type="SUPFAM" id="SSF54631">
    <property type="entry name" value="CBS-domain pair"/>
    <property type="match status" value="1"/>
</dbReference>
<feature type="domain" description="Magnesium transporter MgtE intracellular" evidence="9">
    <location>
        <begin position="25"/>
        <end position="133"/>
    </location>
</feature>
<dbReference type="SUPFAM" id="SSF161093">
    <property type="entry name" value="MgtE membrane domain-like"/>
    <property type="match status" value="1"/>
</dbReference>
<evidence type="ECO:0000256" key="7">
    <source>
        <dbReference type="ARBA" id="ARBA00023136"/>
    </source>
</evidence>
<reference evidence="10" key="1">
    <citation type="submission" date="2019-08" db="EMBL/GenBank/DDBJ databases">
        <authorList>
            <person name="Kucharzyk K."/>
            <person name="Murdoch R.W."/>
            <person name="Higgins S."/>
            <person name="Loffler F."/>
        </authorList>
    </citation>
    <scope>NUCLEOTIDE SEQUENCE</scope>
</reference>
<dbReference type="InterPro" id="IPR006668">
    <property type="entry name" value="Mg_transptr_MgtE_intracell_dom"/>
</dbReference>
<evidence type="ECO:0000256" key="5">
    <source>
        <dbReference type="ARBA" id="ARBA00022842"/>
    </source>
</evidence>
<evidence type="ECO:0000256" key="2">
    <source>
        <dbReference type="ARBA" id="ARBA00009749"/>
    </source>
</evidence>
<feature type="transmembrane region" description="Helical" evidence="8">
    <location>
        <begin position="285"/>
        <end position="303"/>
    </location>
</feature>
<evidence type="ECO:0000259" key="9">
    <source>
        <dbReference type="SMART" id="SM00924"/>
    </source>
</evidence>
<keyword evidence="6 8" id="KW-1133">Transmembrane helix</keyword>
<dbReference type="Gene3D" id="1.25.60.10">
    <property type="entry name" value="MgtE N-terminal domain-like"/>
    <property type="match status" value="1"/>
</dbReference>
<dbReference type="Gene3D" id="1.10.357.20">
    <property type="entry name" value="SLC41 divalent cation transporters, integral membrane domain"/>
    <property type="match status" value="1"/>
</dbReference>
<protein>
    <submittedName>
        <fullName evidence="10">Magnesium transporter MgtE</fullName>
    </submittedName>
</protein>
<evidence type="ECO:0000313" key="10">
    <source>
        <dbReference type="EMBL" id="MPM26302.1"/>
    </source>
</evidence>
<evidence type="ECO:0000256" key="3">
    <source>
        <dbReference type="ARBA" id="ARBA00022448"/>
    </source>
</evidence>